<dbReference type="InterPro" id="IPR035681">
    <property type="entry name" value="ComA-like_MBL"/>
</dbReference>
<evidence type="ECO:0000256" key="9">
    <source>
        <dbReference type="SAM" id="Phobius"/>
    </source>
</evidence>
<keyword evidence="3 9" id="KW-0812">Transmembrane</keyword>
<accession>A0ABR9AZG5</accession>
<dbReference type="SUPFAM" id="SSF56281">
    <property type="entry name" value="Metallo-hydrolase/oxidoreductase"/>
    <property type="match status" value="1"/>
</dbReference>
<feature type="transmembrane region" description="Helical" evidence="9">
    <location>
        <begin position="558"/>
        <end position="577"/>
    </location>
</feature>
<dbReference type="Gene3D" id="3.60.15.10">
    <property type="entry name" value="Ribonuclease Z/Hydroxyacylglutathione hydrolase-like"/>
    <property type="match status" value="1"/>
</dbReference>
<keyword evidence="4 9" id="KW-1133">Transmembrane helix</keyword>
<dbReference type="InterPro" id="IPR036866">
    <property type="entry name" value="RibonucZ/Hydroxyglut_hydro"/>
</dbReference>
<dbReference type="EMBL" id="JACYTN010000007">
    <property type="protein sequence ID" value="MBD8499054.1"/>
    <property type="molecule type" value="Genomic_DNA"/>
</dbReference>
<gene>
    <name evidence="11" type="ORF">IFO66_12140</name>
</gene>
<dbReference type="CDD" id="cd07731">
    <property type="entry name" value="ComA-like_MBL-fold"/>
    <property type="match status" value="1"/>
</dbReference>
<feature type="transmembrane region" description="Helical" evidence="9">
    <location>
        <begin position="371"/>
        <end position="390"/>
    </location>
</feature>
<dbReference type="InterPro" id="IPR025405">
    <property type="entry name" value="DUF4131"/>
</dbReference>
<feature type="transmembrane region" description="Helical" evidence="9">
    <location>
        <begin position="273"/>
        <end position="292"/>
    </location>
</feature>
<dbReference type="SMART" id="SM00849">
    <property type="entry name" value="Lactamase_B"/>
    <property type="match status" value="1"/>
</dbReference>
<dbReference type="InterPro" id="IPR052159">
    <property type="entry name" value="Competence_DNA_uptake"/>
</dbReference>
<dbReference type="InterPro" id="IPR004477">
    <property type="entry name" value="ComEC_N"/>
</dbReference>
<dbReference type="PANTHER" id="PTHR30619:SF1">
    <property type="entry name" value="RECOMBINATION PROTEIN 2"/>
    <property type="match status" value="1"/>
</dbReference>
<comment type="subcellular location">
    <subcellularLocation>
        <location evidence="1">Cell membrane</location>
        <topology evidence="1">Multi-pass membrane protein</topology>
    </subcellularLocation>
</comment>
<protein>
    <submittedName>
        <fullName evidence="11">DNA internalization-related competence protein ComEC/Rec2</fullName>
    </submittedName>
</protein>
<keyword evidence="5 9" id="KW-0472">Membrane</keyword>
<feature type="transmembrane region" description="Helical" evidence="9">
    <location>
        <begin position="432"/>
        <end position="456"/>
    </location>
</feature>
<evidence type="ECO:0000256" key="2">
    <source>
        <dbReference type="ARBA" id="ARBA00022475"/>
    </source>
</evidence>
<dbReference type="InterPro" id="IPR001279">
    <property type="entry name" value="Metallo-B-lactamas"/>
</dbReference>
<evidence type="ECO:0000256" key="7">
    <source>
        <dbReference type="ARBA" id="ARBA00034301"/>
    </source>
</evidence>
<evidence type="ECO:0000256" key="5">
    <source>
        <dbReference type="ARBA" id="ARBA00023136"/>
    </source>
</evidence>
<sequence length="880" mass="99081">MTIERRPIVTAACCWVFGIYFAITMAFMDIVWSLIGLGLLLPLLDRFRWLSWRIGCLCLLVMLVSASYYCWYDNRQLSELPMLVDSLHDDRQRVEEAWSGTMKGTIASEVVRDGDRVQFRLRVRSFSHNQNRIEPASELVFVQIKLLEEVELQNSTLWKRGANISVEGELKLPSDADNFGVFEYRNYLRHQHIYGVFHVKGAQSVQINNSADTMDWEWWMGAVEQLRLHSASQFDALFPVEQSSYMQGLILGLRSDLDLELERSFSQLGLTHVLAISGLHVAVFVGGCLYLLRWLRLPRESALTVVIGLIPLYVLFTGASPSILRAGFMSILVLIGLRQGWLRDGLHILSAVLLMMLLWNPYYAVDVSFQLSFAVTAGLIIGVPLFTRLLPASWPAWLTSSLGVSIVAQAVSFPLTIYYFNQVSLLSLGVNVVLVPFISLVILPLGTIVLLVSYLYMPLAEGLAAIVRIGNDWTFALVHYLAQWEGTSVIWPKLSAAWIVGYYVLLFVLLKLGASLRQSHTYCNDSAQHRLVENENLIPDTMPLANFIVLQPVSRRPIYVGLVCSISLLSSLLYTGYHAGRPEETVVSFLNVGQGDSILLRTASGRNILIDGGGEIKFGKAKEAWKQRRDPYEVGEKRIVPLLKQRGVRHLDAVVVTHGDADHAGGLRAVLKHIPADRLVMNGTWKSSSVMRELYSIALERHISIIGWKTGTSWQVDRDTRIDVWHPSSSDTASSTQLDVEEEQNEFSLVLLLTLGEGKSKSTFLLTGDIGADEEMILLMNDKEREQQGSPYPERIDVLKVAHHGSRSSTIPEWVDRWKPRTSVISAGKNNLYGHPHPQVLRELARVDSVIFRTDLHGEVQYKSTKEGLKMRMKRDRIAQ</sequence>
<evidence type="ECO:0000313" key="11">
    <source>
        <dbReference type="EMBL" id="MBD8499054.1"/>
    </source>
</evidence>
<feature type="transmembrane region" description="Helical" evidence="9">
    <location>
        <begin position="312"/>
        <end position="334"/>
    </location>
</feature>
<keyword evidence="2" id="KW-1003">Cell membrane</keyword>
<comment type="catalytic activity">
    <reaction evidence="6">
        <text>3',5'-cyclic CMP + H2O = CMP + H(+)</text>
        <dbReference type="Rhea" id="RHEA:72675"/>
        <dbReference type="ChEBI" id="CHEBI:15377"/>
        <dbReference type="ChEBI" id="CHEBI:15378"/>
        <dbReference type="ChEBI" id="CHEBI:58003"/>
        <dbReference type="ChEBI" id="CHEBI:60377"/>
    </reaction>
    <physiologicalReaction direction="left-to-right" evidence="6">
        <dbReference type="Rhea" id="RHEA:72676"/>
    </physiologicalReaction>
</comment>
<name>A0ABR9AZG5_9BACL</name>
<dbReference type="InterPro" id="IPR004797">
    <property type="entry name" value="Competence_ComEC/Rec2"/>
</dbReference>
<dbReference type="Pfam" id="PF03772">
    <property type="entry name" value="Competence"/>
    <property type="match status" value="1"/>
</dbReference>
<feature type="transmembrane region" description="Helical" evidence="9">
    <location>
        <begin position="463"/>
        <end position="482"/>
    </location>
</feature>
<evidence type="ECO:0000256" key="6">
    <source>
        <dbReference type="ARBA" id="ARBA00034221"/>
    </source>
</evidence>
<evidence type="ECO:0000256" key="8">
    <source>
        <dbReference type="ARBA" id="ARBA00048505"/>
    </source>
</evidence>
<evidence type="ECO:0000256" key="1">
    <source>
        <dbReference type="ARBA" id="ARBA00004651"/>
    </source>
</evidence>
<dbReference type="Pfam" id="PF00753">
    <property type="entry name" value="Lactamase_B"/>
    <property type="match status" value="1"/>
</dbReference>
<proteinExistence type="predicted"/>
<feature type="transmembrane region" description="Helical" evidence="9">
    <location>
        <begin position="402"/>
        <end position="420"/>
    </location>
</feature>
<comment type="catalytic activity">
    <reaction evidence="8">
        <text>3',5'-cyclic UMP + H2O = UMP + H(+)</text>
        <dbReference type="Rhea" id="RHEA:70575"/>
        <dbReference type="ChEBI" id="CHEBI:15377"/>
        <dbReference type="ChEBI" id="CHEBI:15378"/>
        <dbReference type="ChEBI" id="CHEBI:57865"/>
        <dbReference type="ChEBI" id="CHEBI:184387"/>
    </reaction>
    <physiologicalReaction direction="left-to-right" evidence="8">
        <dbReference type="Rhea" id="RHEA:70576"/>
    </physiologicalReaction>
</comment>
<feature type="transmembrane region" description="Helical" evidence="9">
    <location>
        <begin position="494"/>
        <end position="512"/>
    </location>
</feature>
<dbReference type="NCBIfam" id="TIGR00360">
    <property type="entry name" value="ComEC_N-term"/>
    <property type="match status" value="1"/>
</dbReference>
<feature type="transmembrane region" description="Helical" evidence="9">
    <location>
        <begin position="50"/>
        <end position="72"/>
    </location>
</feature>
<evidence type="ECO:0000313" key="12">
    <source>
        <dbReference type="Proteomes" id="UP000634529"/>
    </source>
</evidence>
<feature type="transmembrane region" description="Helical" evidence="9">
    <location>
        <begin position="12"/>
        <end position="44"/>
    </location>
</feature>
<evidence type="ECO:0000256" key="3">
    <source>
        <dbReference type="ARBA" id="ARBA00022692"/>
    </source>
</evidence>
<organism evidence="11 12">
    <name type="scientific">Paenibacillus arenosi</name>
    <dbReference type="NCBI Taxonomy" id="2774142"/>
    <lineage>
        <taxon>Bacteria</taxon>
        <taxon>Bacillati</taxon>
        <taxon>Bacillota</taxon>
        <taxon>Bacilli</taxon>
        <taxon>Bacillales</taxon>
        <taxon>Paenibacillaceae</taxon>
        <taxon>Paenibacillus</taxon>
    </lineage>
</organism>
<dbReference type="NCBIfam" id="TIGR00361">
    <property type="entry name" value="ComEC_Rec2"/>
    <property type="match status" value="1"/>
</dbReference>
<comment type="caution">
    <text evidence="11">The sequence shown here is derived from an EMBL/GenBank/DDBJ whole genome shotgun (WGS) entry which is preliminary data.</text>
</comment>
<feature type="transmembrane region" description="Helical" evidence="9">
    <location>
        <begin position="346"/>
        <end position="365"/>
    </location>
</feature>
<dbReference type="Proteomes" id="UP000634529">
    <property type="component" value="Unassembled WGS sequence"/>
</dbReference>
<evidence type="ECO:0000256" key="4">
    <source>
        <dbReference type="ARBA" id="ARBA00022989"/>
    </source>
</evidence>
<dbReference type="Pfam" id="PF13567">
    <property type="entry name" value="DUF4131"/>
    <property type="match status" value="1"/>
</dbReference>
<feature type="domain" description="Metallo-beta-lactamase" evidence="10">
    <location>
        <begin position="594"/>
        <end position="829"/>
    </location>
</feature>
<keyword evidence="12" id="KW-1185">Reference proteome</keyword>
<evidence type="ECO:0000259" key="10">
    <source>
        <dbReference type="SMART" id="SM00849"/>
    </source>
</evidence>
<reference evidence="11 12" key="1">
    <citation type="submission" date="2020-09" db="EMBL/GenBank/DDBJ databases">
        <title>Paenibacillus sp. CAU 1523 isolated from sand of Haeundae Beach.</title>
        <authorList>
            <person name="Kim W."/>
        </authorList>
    </citation>
    <scope>NUCLEOTIDE SEQUENCE [LARGE SCALE GENOMIC DNA]</scope>
    <source>
        <strain evidence="11 12">CAU 1523</strain>
    </source>
</reference>
<dbReference type="RefSeq" id="WP_192025397.1">
    <property type="nucleotide sequence ID" value="NZ_JACYTN010000007.1"/>
</dbReference>
<dbReference type="PANTHER" id="PTHR30619">
    <property type="entry name" value="DNA INTERNALIZATION/COMPETENCE PROTEIN COMEC/REC2"/>
    <property type="match status" value="1"/>
</dbReference>
<comment type="function">
    <text evidence="7">Counteracts the endogenous Pycsar antiviral defense system. Phosphodiesterase that enables metal-dependent hydrolysis of host cyclic nucleotide Pycsar defense signals such as cCMP and cUMP.</text>
</comment>